<dbReference type="STRING" id="888064.HMPREF9088_0754"/>
<dbReference type="InterPro" id="IPR050492">
    <property type="entry name" value="Bact_metal-bind_prot9"/>
</dbReference>
<dbReference type="EMBL" id="AEPV01000026">
    <property type="protein sequence ID" value="EFU74453.1"/>
    <property type="molecule type" value="Genomic_DNA"/>
</dbReference>
<evidence type="ECO:0000256" key="2">
    <source>
        <dbReference type="ARBA" id="ARBA00022448"/>
    </source>
</evidence>
<evidence type="ECO:0000313" key="7">
    <source>
        <dbReference type="Proteomes" id="UP000010296"/>
    </source>
</evidence>
<keyword evidence="7" id="KW-1185">Reference proteome</keyword>
<dbReference type="PATRIC" id="fig|888064.11.peg.1197"/>
<dbReference type="GO" id="GO:0007155">
    <property type="term" value="P:cell adhesion"/>
    <property type="evidence" value="ECO:0007669"/>
    <property type="project" value="InterPro"/>
</dbReference>
<dbReference type="PROSITE" id="PS51257">
    <property type="entry name" value="PROKAR_LIPOPROTEIN"/>
    <property type="match status" value="1"/>
</dbReference>
<comment type="similarity">
    <text evidence="1 4">Belongs to the bacterial solute-binding protein 9 family.</text>
</comment>
<dbReference type="eggNOG" id="COG0803">
    <property type="taxonomic scope" value="Bacteria"/>
</dbReference>
<dbReference type="Proteomes" id="UP000010296">
    <property type="component" value="Unassembled WGS sequence"/>
</dbReference>
<gene>
    <name evidence="6" type="primary">adcA</name>
    <name evidence="6" type="ORF">HMPREF9088_0754</name>
</gene>
<keyword evidence="3 5" id="KW-0732">Signal</keyword>
<dbReference type="SUPFAM" id="SSF53807">
    <property type="entry name" value="Helical backbone' metal receptor"/>
    <property type="match status" value="1"/>
</dbReference>
<reference evidence="6 7" key="1">
    <citation type="submission" date="2010-12" db="EMBL/GenBank/DDBJ databases">
        <authorList>
            <person name="Muzny D."/>
            <person name="Qin X."/>
            <person name="Deng J."/>
            <person name="Jiang H."/>
            <person name="Liu Y."/>
            <person name="Qu J."/>
            <person name="Song X.-Z."/>
            <person name="Zhang L."/>
            <person name="Thornton R."/>
            <person name="Coyle M."/>
            <person name="Francisco L."/>
            <person name="Jackson L."/>
            <person name="Javaid M."/>
            <person name="Korchina V."/>
            <person name="Kovar C."/>
            <person name="Mata R."/>
            <person name="Mathew T."/>
            <person name="Ngo R."/>
            <person name="Nguyen L."/>
            <person name="Nguyen N."/>
            <person name="Okwuonu G."/>
            <person name="Ongeri F."/>
            <person name="Pham C."/>
            <person name="Simmons D."/>
            <person name="Wilczek-Boney K."/>
            <person name="Hale W."/>
            <person name="Jakkamsetti A."/>
            <person name="Pham P."/>
            <person name="Ruth R."/>
            <person name="San Lucas F."/>
            <person name="Warren J."/>
            <person name="Zhang J."/>
            <person name="Zhao Z."/>
            <person name="Zhou C."/>
            <person name="Zhu D."/>
            <person name="Lee S."/>
            <person name="Bess C."/>
            <person name="Blankenburg K."/>
            <person name="Forbes L."/>
            <person name="Fu Q."/>
            <person name="Gubbala S."/>
            <person name="Hirani K."/>
            <person name="Jayaseelan J.C."/>
            <person name="Lara F."/>
            <person name="Munidasa M."/>
            <person name="Palculict T."/>
            <person name="Patil S."/>
            <person name="Pu L.-L."/>
            <person name="Saada N."/>
            <person name="Tang L."/>
            <person name="Weissenberger G."/>
            <person name="Zhu Y."/>
            <person name="Hemphill L."/>
            <person name="Shang Y."/>
            <person name="Youmans B."/>
            <person name="Ayvaz T."/>
            <person name="Ross M."/>
            <person name="Santibanez J."/>
            <person name="Aqrawi P."/>
            <person name="Gross S."/>
            <person name="Joshi V."/>
            <person name="Fowler G."/>
            <person name="Nazareth L."/>
            <person name="Reid J."/>
            <person name="Worley K."/>
            <person name="Petrosino J."/>
            <person name="Highlander S."/>
            <person name="Gibbs R."/>
        </authorList>
    </citation>
    <scope>NUCLEOTIDE SEQUENCE [LARGE SCALE GENOMIC DNA]</scope>
    <source>
        <strain evidence="7">DSM 15952 / CCUG 50447 / LMG 22039 / TP 1.5</strain>
    </source>
</reference>
<dbReference type="CDD" id="cd01017">
    <property type="entry name" value="AdcA"/>
    <property type="match status" value="1"/>
</dbReference>
<evidence type="ECO:0000256" key="3">
    <source>
        <dbReference type="ARBA" id="ARBA00022729"/>
    </source>
</evidence>
<name>E6LEG4_ENTI1</name>
<dbReference type="GO" id="GO:0046872">
    <property type="term" value="F:metal ion binding"/>
    <property type="evidence" value="ECO:0007669"/>
    <property type="project" value="InterPro"/>
</dbReference>
<dbReference type="RefSeq" id="WP_007207775.1">
    <property type="nucleotide sequence ID" value="NZ_GL622241.1"/>
</dbReference>
<evidence type="ECO:0000313" key="6">
    <source>
        <dbReference type="EMBL" id="EFU74453.1"/>
    </source>
</evidence>
<proteinExistence type="inferred from homology"/>
<sequence length="306" mass="33738">MKKRIQLVVLAMSVFFIGACGKQTTDTTSDRSLTVVTTFYPMYEFTKQVVGSEGTVSLLIPAGTEPHDYEPSAKDMAKIVQADAFVYNSDALESWVDQVSDNIDTKKTAVIQAAKGITLLDEEEEEGLDTHDHVKDPHVWLDPVLAKQEVVTIAEQLSKKYPAKKAVFMSNAAAYTQKLDQLHQSYEQAFASAKNKTFVVQHAAFGYLAKRYGLTQAAISGVSSDQEPSPSKLAELNAYVQKHDVQVIYMEGNASSKVAETLAQETNVSLAVLNTLESLTKEQQENGESYLSVMEQNLQALKESIR</sequence>
<protein>
    <submittedName>
        <fullName evidence="6">ABC transporter, substrate-binding protein</fullName>
    </submittedName>
</protein>
<evidence type="ECO:0000256" key="1">
    <source>
        <dbReference type="ARBA" id="ARBA00011028"/>
    </source>
</evidence>
<dbReference type="Pfam" id="PF01297">
    <property type="entry name" value="ZnuA"/>
    <property type="match status" value="1"/>
</dbReference>
<dbReference type="InterPro" id="IPR006129">
    <property type="entry name" value="AdhesinB"/>
</dbReference>
<keyword evidence="2 4" id="KW-0813">Transport</keyword>
<dbReference type="InterPro" id="IPR006128">
    <property type="entry name" value="Lipoprotein_PsaA-like"/>
</dbReference>
<dbReference type="PRINTS" id="PR00691">
    <property type="entry name" value="ADHESINB"/>
</dbReference>
<comment type="caution">
    <text evidence="6">The sequence shown here is derived from an EMBL/GenBank/DDBJ whole genome shotgun (WGS) entry which is preliminary data.</text>
</comment>
<dbReference type="PANTHER" id="PTHR42953:SF3">
    <property type="entry name" value="HIGH-AFFINITY ZINC UPTAKE SYSTEM PROTEIN ZNUA"/>
    <property type="match status" value="1"/>
</dbReference>
<accession>E6LEG4</accession>
<evidence type="ECO:0000256" key="4">
    <source>
        <dbReference type="RuleBase" id="RU003512"/>
    </source>
</evidence>
<organism evidence="6 7">
    <name type="scientific">Enterococcus italicus (strain DSM 15952 / CCUG 50447 / LMG 22039 / TP 1.5)</name>
    <dbReference type="NCBI Taxonomy" id="888064"/>
    <lineage>
        <taxon>Bacteria</taxon>
        <taxon>Bacillati</taxon>
        <taxon>Bacillota</taxon>
        <taxon>Bacilli</taxon>
        <taxon>Lactobacillales</taxon>
        <taxon>Enterococcaceae</taxon>
        <taxon>Enterococcus</taxon>
    </lineage>
</organism>
<dbReference type="PANTHER" id="PTHR42953">
    <property type="entry name" value="HIGH-AFFINITY ZINC UPTAKE SYSTEM PROTEIN ZNUA-RELATED"/>
    <property type="match status" value="1"/>
</dbReference>
<dbReference type="InterPro" id="IPR006127">
    <property type="entry name" value="ZnuA-like"/>
</dbReference>
<feature type="chain" id="PRO_5030168341" evidence="5">
    <location>
        <begin position="22"/>
        <end position="306"/>
    </location>
</feature>
<dbReference type="GO" id="GO:0030001">
    <property type="term" value="P:metal ion transport"/>
    <property type="evidence" value="ECO:0007669"/>
    <property type="project" value="InterPro"/>
</dbReference>
<dbReference type="OrthoDB" id="9810636at2"/>
<feature type="signal peptide" evidence="5">
    <location>
        <begin position="1"/>
        <end position="21"/>
    </location>
</feature>
<dbReference type="PRINTS" id="PR00690">
    <property type="entry name" value="ADHESNFAMILY"/>
</dbReference>
<dbReference type="HOGENOM" id="CLU_016838_1_0_9"/>
<dbReference type="Gene3D" id="3.40.50.1980">
    <property type="entry name" value="Nitrogenase molybdenum iron protein domain"/>
    <property type="match status" value="2"/>
</dbReference>
<dbReference type="AlphaFoldDB" id="E6LEG4"/>
<evidence type="ECO:0000256" key="5">
    <source>
        <dbReference type="SAM" id="SignalP"/>
    </source>
</evidence>